<protein>
    <submittedName>
        <fullName evidence="1">Uncharacterized protein</fullName>
    </submittedName>
</protein>
<evidence type="ECO:0000313" key="1">
    <source>
        <dbReference type="EMBL" id="TNN65864.1"/>
    </source>
</evidence>
<dbReference type="Proteomes" id="UP000314294">
    <property type="component" value="Unassembled WGS sequence"/>
</dbReference>
<proteinExistence type="predicted"/>
<accession>A0A4Z2HLP4</accession>
<gene>
    <name evidence="1" type="ORF">EYF80_023864</name>
</gene>
<keyword evidence="2" id="KW-1185">Reference proteome</keyword>
<sequence length="172" mass="17995">MGCWGLAGTGGYCDLGPRLCDRSATIASQAVTDLANWGPKAKVLSPPRGDSDPNELSLLNAAGEEVKHLPQKAGLCSATAAGIIPPFNGKVVRCYVKRTEQLVVAFRDGMVGEAISKNHLAGGLLYVSASPEPIGRQAGRDPPTSTMEALTLAKEVIVLGGITEDCNHRKTL</sequence>
<dbReference type="AlphaFoldDB" id="A0A4Z2HLP4"/>
<comment type="caution">
    <text evidence="1">The sequence shown here is derived from an EMBL/GenBank/DDBJ whole genome shotgun (WGS) entry which is preliminary data.</text>
</comment>
<evidence type="ECO:0000313" key="2">
    <source>
        <dbReference type="Proteomes" id="UP000314294"/>
    </source>
</evidence>
<dbReference type="EMBL" id="SRLO01000228">
    <property type="protein sequence ID" value="TNN65864.1"/>
    <property type="molecule type" value="Genomic_DNA"/>
</dbReference>
<reference evidence="1 2" key="1">
    <citation type="submission" date="2019-03" db="EMBL/GenBank/DDBJ databases">
        <title>First draft genome of Liparis tanakae, snailfish: a comprehensive survey of snailfish specific genes.</title>
        <authorList>
            <person name="Kim W."/>
            <person name="Song I."/>
            <person name="Jeong J.-H."/>
            <person name="Kim D."/>
            <person name="Kim S."/>
            <person name="Ryu S."/>
            <person name="Song J.Y."/>
            <person name="Lee S.K."/>
        </authorList>
    </citation>
    <scope>NUCLEOTIDE SEQUENCE [LARGE SCALE GENOMIC DNA]</scope>
    <source>
        <tissue evidence="1">Muscle</tissue>
    </source>
</reference>
<organism evidence="1 2">
    <name type="scientific">Liparis tanakae</name>
    <name type="common">Tanaka's snailfish</name>
    <dbReference type="NCBI Taxonomy" id="230148"/>
    <lineage>
        <taxon>Eukaryota</taxon>
        <taxon>Metazoa</taxon>
        <taxon>Chordata</taxon>
        <taxon>Craniata</taxon>
        <taxon>Vertebrata</taxon>
        <taxon>Euteleostomi</taxon>
        <taxon>Actinopterygii</taxon>
        <taxon>Neopterygii</taxon>
        <taxon>Teleostei</taxon>
        <taxon>Neoteleostei</taxon>
        <taxon>Acanthomorphata</taxon>
        <taxon>Eupercaria</taxon>
        <taxon>Perciformes</taxon>
        <taxon>Cottioidei</taxon>
        <taxon>Cottales</taxon>
        <taxon>Liparidae</taxon>
        <taxon>Liparis</taxon>
    </lineage>
</organism>
<name>A0A4Z2HLP4_9TELE</name>